<accession>A8WKL7</accession>
<evidence type="ECO:0000256" key="1">
    <source>
        <dbReference type="ARBA" id="ARBA00022723"/>
    </source>
</evidence>
<dbReference type="PANTHER" id="PTHR46587:SF8">
    <property type="entry name" value="NUCLEAR RECEPTOR DOMAIN-CONTAINING PROTEIN"/>
    <property type="match status" value="1"/>
</dbReference>
<keyword evidence="2" id="KW-0863">Zinc-finger</keyword>
<dbReference type="Gene3D" id="3.30.50.10">
    <property type="entry name" value="Erythroid Transcription Factor GATA-1, subunit A"/>
    <property type="match status" value="1"/>
</dbReference>
<protein>
    <submittedName>
        <fullName evidence="11">Protein CBG24391</fullName>
    </submittedName>
</protein>
<dbReference type="RefSeq" id="XP_002648259.1">
    <property type="nucleotide sequence ID" value="XM_002648213.1"/>
</dbReference>
<dbReference type="AlphaFoldDB" id="A8WKL7"/>
<dbReference type="GO" id="GO:0008270">
    <property type="term" value="F:zinc ion binding"/>
    <property type="evidence" value="ECO:0007669"/>
    <property type="project" value="UniProtKB-KW"/>
</dbReference>
<keyword evidence="1" id="KW-0479">Metal-binding</keyword>
<dbReference type="GO" id="GO:0003700">
    <property type="term" value="F:DNA-binding transcription factor activity"/>
    <property type="evidence" value="ECO:0007669"/>
    <property type="project" value="InterPro"/>
</dbReference>
<keyword evidence="5" id="KW-0238">DNA-binding</keyword>
<dbReference type="Pfam" id="PF00105">
    <property type="entry name" value="zf-C4"/>
    <property type="match status" value="1"/>
</dbReference>
<keyword evidence="9" id="KW-0472">Membrane</keyword>
<dbReference type="EMBL" id="HE601206">
    <property type="protein sequence ID" value="CAP21012.1"/>
    <property type="molecule type" value="Genomic_DNA"/>
</dbReference>
<dbReference type="GeneID" id="8590262"/>
<evidence type="ECO:0000313" key="11">
    <source>
        <dbReference type="EMBL" id="CAP21012.1"/>
    </source>
</evidence>
<organism evidence="11 12">
    <name type="scientific">Caenorhabditis briggsae</name>
    <dbReference type="NCBI Taxonomy" id="6238"/>
    <lineage>
        <taxon>Eukaryota</taxon>
        <taxon>Metazoa</taxon>
        <taxon>Ecdysozoa</taxon>
        <taxon>Nematoda</taxon>
        <taxon>Chromadorea</taxon>
        <taxon>Rhabditida</taxon>
        <taxon>Rhabditina</taxon>
        <taxon>Rhabditomorpha</taxon>
        <taxon>Rhabditoidea</taxon>
        <taxon>Rhabditidae</taxon>
        <taxon>Peloderinae</taxon>
        <taxon>Caenorhabditis</taxon>
    </lineage>
</organism>
<evidence type="ECO:0000256" key="5">
    <source>
        <dbReference type="ARBA" id="ARBA00023125"/>
    </source>
</evidence>
<dbReference type="GO" id="GO:0043565">
    <property type="term" value="F:sequence-specific DNA binding"/>
    <property type="evidence" value="ECO:0007669"/>
    <property type="project" value="InterPro"/>
</dbReference>
<keyword evidence="12" id="KW-1185">Reference proteome</keyword>
<feature type="transmembrane region" description="Helical" evidence="9">
    <location>
        <begin position="44"/>
        <end position="60"/>
    </location>
</feature>
<dbReference type="eggNOG" id="KOG3575">
    <property type="taxonomic scope" value="Eukaryota"/>
</dbReference>
<keyword evidence="9" id="KW-1133">Transmembrane helix</keyword>
<dbReference type="Proteomes" id="UP000008549">
    <property type="component" value="Unassembled WGS sequence"/>
</dbReference>
<keyword evidence="7" id="KW-0675">Receptor</keyword>
<dbReference type="SMART" id="SM00399">
    <property type="entry name" value="ZnF_C4"/>
    <property type="match status" value="1"/>
</dbReference>
<evidence type="ECO:0000256" key="7">
    <source>
        <dbReference type="ARBA" id="ARBA00023170"/>
    </source>
</evidence>
<evidence type="ECO:0000256" key="2">
    <source>
        <dbReference type="ARBA" id="ARBA00022771"/>
    </source>
</evidence>
<keyword evidence="9" id="KW-0812">Transmembrane</keyword>
<evidence type="ECO:0000256" key="3">
    <source>
        <dbReference type="ARBA" id="ARBA00022833"/>
    </source>
</evidence>
<keyword evidence="6" id="KW-0804">Transcription</keyword>
<evidence type="ECO:0000256" key="8">
    <source>
        <dbReference type="ARBA" id="ARBA00023242"/>
    </source>
</evidence>
<dbReference type="SUPFAM" id="SSF57716">
    <property type="entry name" value="Glucocorticoid receptor-like (DNA-binding domain)"/>
    <property type="match status" value="1"/>
</dbReference>
<proteinExistence type="predicted"/>
<dbReference type="STRING" id="6238.A8WKL7"/>
<dbReference type="InterPro" id="IPR001628">
    <property type="entry name" value="Znf_hrmn_rcpt"/>
</dbReference>
<dbReference type="HOGENOM" id="CLU_1939992_0_0_1"/>
<dbReference type="PANTHER" id="PTHR46587">
    <property type="entry name" value="NUCLEAR HORMONE RECEPTOR FAMILY"/>
    <property type="match status" value="1"/>
</dbReference>
<gene>
    <name evidence="11" type="ORF">CBG24391</name>
    <name evidence="11" type="ORF">CBG_24391</name>
</gene>
<evidence type="ECO:0000259" key="10">
    <source>
        <dbReference type="PROSITE" id="PS51030"/>
    </source>
</evidence>
<dbReference type="PROSITE" id="PS51030">
    <property type="entry name" value="NUCLEAR_REC_DBD_2"/>
    <property type="match status" value="1"/>
</dbReference>
<keyword evidence="4" id="KW-0805">Transcription regulation</keyword>
<keyword evidence="8" id="KW-0539">Nucleus</keyword>
<dbReference type="PRINTS" id="PR00047">
    <property type="entry name" value="STROIDFINGER"/>
</dbReference>
<feature type="domain" description="Nuclear receptor" evidence="10">
    <location>
        <begin position="29"/>
        <end position="115"/>
    </location>
</feature>
<evidence type="ECO:0000256" key="9">
    <source>
        <dbReference type="SAM" id="Phobius"/>
    </source>
</evidence>
<dbReference type="CTD" id="8590262"/>
<evidence type="ECO:0000256" key="6">
    <source>
        <dbReference type="ARBA" id="ARBA00023163"/>
    </source>
</evidence>
<reference evidence="11 12" key="1">
    <citation type="journal article" date="2003" name="PLoS Biol.">
        <title>The genome sequence of Caenorhabditis briggsae: a platform for comparative genomics.</title>
        <authorList>
            <person name="Stein L.D."/>
            <person name="Bao Z."/>
            <person name="Blasiar D."/>
            <person name="Blumenthal T."/>
            <person name="Brent M.R."/>
            <person name="Chen N."/>
            <person name="Chinwalla A."/>
            <person name="Clarke L."/>
            <person name="Clee C."/>
            <person name="Coghlan A."/>
            <person name="Coulson A."/>
            <person name="D'Eustachio P."/>
            <person name="Fitch D.H."/>
            <person name="Fulton L.A."/>
            <person name="Fulton R.E."/>
            <person name="Griffiths-Jones S."/>
            <person name="Harris T.W."/>
            <person name="Hillier L.W."/>
            <person name="Kamath R."/>
            <person name="Kuwabara P.E."/>
            <person name="Mardis E.R."/>
            <person name="Marra M.A."/>
            <person name="Miner T.L."/>
            <person name="Minx P."/>
            <person name="Mullikin J.C."/>
            <person name="Plumb R.W."/>
            <person name="Rogers J."/>
            <person name="Schein J.E."/>
            <person name="Sohrmann M."/>
            <person name="Spieth J."/>
            <person name="Stajich J.E."/>
            <person name="Wei C."/>
            <person name="Willey D."/>
            <person name="Wilson R.K."/>
            <person name="Durbin R."/>
            <person name="Waterston R.H."/>
        </authorList>
    </citation>
    <scope>NUCLEOTIDE SEQUENCE [LARGE SCALE GENOMIC DNA]</scope>
    <source>
        <strain evidence="11 12">AF16</strain>
    </source>
</reference>
<name>A8WKL7_CAEBR</name>
<dbReference type="KEGG" id="cbr:CBG_24391"/>
<dbReference type="InterPro" id="IPR013088">
    <property type="entry name" value="Znf_NHR/GATA"/>
</dbReference>
<reference evidence="11 12" key="2">
    <citation type="journal article" date="2011" name="PLoS Genet.">
        <title>Caenorhabditis briggsae recombinant inbred line genotypes reveal inter-strain incompatibility and the evolution of recombination.</title>
        <authorList>
            <person name="Ross J.A."/>
            <person name="Koboldt D.C."/>
            <person name="Staisch J.E."/>
            <person name="Chamberlin H.M."/>
            <person name="Gupta B.P."/>
            <person name="Miller R.D."/>
            <person name="Baird S.E."/>
            <person name="Haag E.S."/>
        </authorList>
    </citation>
    <scope>NUCLEOTIDE SEQUENCE [LARGE SCALE GENOMIC DNA]</scope>
    <source>
        <strain evidence="11 12">AF16</strain>
    </source>
</reference>
<sequence length="130" mass="15512">MTILNYYYFVMSSDKPSTSSTVTQKDTTVTPCTVCGDVANGKRYGTWACLGCIVFFRRTVLRKMKYKCQRDGRCEIAVNELDIRWSEYAYTAFFRDYRMDKLIKYAEMLHRGKYWKKNLEMLRMILLRMI</sequence>
<keyword evidence="3" id="KW-0862">Zinc</keyword>
<evidence type="ECO:0000313" key="12">
    <source>
        <dbReference type="Proteomes" id="UP000008549"/>
    </source>
</evidence>
<evidence type="ECO:0000256" key="4">
    <source>
        <dbReference type="ARBA" id="ARBA00023015"/>
    </source>
</evidence>